<organism evidence="3 4">
    <name type="scientific">Kaistia terrae</name>
    <dbReference type="NCBI Taxonomy" id="537017"/>
    <lineage>
        <taxon>Bacteria</taxon>
        <taxon>Pseudomonadati</taxon>
        <taxon>Pseudomonadota</taxon>
        <taxon>Alphaproteobacteria</taxon>
        <taxon>Hyphomicrobiales</taxon>
        <taxon>Kaistiaceae</taxon>
        <taxon>Kaistia</taxon>
    </lineage>
</organism>
<name>A0ABW0Q155_9HYPH</name>
<evidence type="ECO:0000313" key="4">
    <source>
        <dbReference type="Proteomes" id="UP001596150"/>
    </source>
</evidence>
<evidence type="ECO:0000313" key="3">
    <source>
        <dbReference type="EMBL" id="MFC5518581.1"/>
    </source>
</evidence>
<feature type="signal peptide" evidence="2">
    <location>
        <begin position="1"/>
        <end position="21"/>
    </location>
</feature>
<feature type="region of interest" description="Disordered" evidence="1">
    <location>
        <begin position="30"/>
        <end position="58"/>
    </location>
</feature>
<keyword evidence="2" id="KW-0732">Signal</keyword>
<dbReference type="EMBL" id="JBHSML010000014">
    <property type="protein sequence ID" value="MFC5518581.1"/>
    <property type="molecule type" value="Genomic_DNA"/>
</dbReference>
<evidence type="ECO:0000256" key="2">
    <source>
        <dbReference type="SAM" id="SignalP"/>
    </source>
</evidence>
<protein>
    <submittedName>
        <fullName evidence="3">Uncharacterized protein</fullName>
    </submittedName>
</protein>
<dbReference type="RefSeq" id="WP_266344652.1">
    <property type="nucleotide sequence ID" value="NZ_JAPKNH010000005.1"/>
</dbReference>
<proteinExistence type="predicted"/>
<evidence type="ECO:0000256" key="1">
    <source>
        <dbReference type="SAM" id="MobiDB-lite"/>
    </source>
</evidence>
<gene>
    <name evidence="3" type="ORF">ACFPP9_22600</name>
</gene>
<accession>A0ABW0Q155</accession>
<reference evidence="4" key="1">
    <citation type="journal article" date="2019" name="Int. J. Syst. Evol. Microbiol.">
        <title>The Global Catalogue of Microorganisms (GCM) 10K type strain sequencing project: providing services to taxonomists for standard genome sequencing and annotation.</title>
        <authorList>
            <consortium name="The Broad Institute Genomics Platform"/>
            <consortium name="The Broad Institute Genome Sequencing Center for Infectious Disease"/>
            <person name="Wu L."/>
            <person name="Ma J."/>
        </authorList>
    </citation>
    <scope>NUCLEOTIDE SEQUENCE [LARGE SCALE GENOMIC DNA]</scope>
    <source>
        <strain evidence="4">KACC 12633</strain>
    </source>
</reference>
<comment type="caution">
    <text evidence="3">The sequence shown here is derived from an EMBL/GenBank/DDBJ whole genome shotgun (WGS) entry which is preliminary data.</text>
</comment>
<sequence length="107" mass="11952">MLKQTLIAAATALVLATGSLAVTTGSALADHRGGSHHSRNHDRGWDNGPRGGHGWGKSRQVCRPIVRERKVWRHGRWQWRNVVVGERCYDQRGGRGGHHGGHVRPRW</sequence>
<dbReference type="Proteomes" id="UP001596150">
    <property type="component" value="Unassembled WGS sequence"/>
</dbReference>
<keyword evidence="4" id="KW-1185">Reference proteome</keyword>
<feature type="chain" id="PRO_5045928197" evidence="2">
    <location>
        <begin position="22"/>
        <end position="107"/>
    </location>
</feature>